<gene>
    <name evidence="19" type="ORF">KLLA0_D00858g</name>
</gene>
<evidence type="ECO:0000256" key="2">
    <source>
        <dbReference type="ARBA" id="ARBA00004865"/>
    </source>
</evidence>
<sequence>MSFRDLYEQYCKQGHAYTYGTAGFRAHNSVLDTVMFTTGIVAVLRSIYLKSKFVGVMITASHNPPEDNGVKVVEPYGEMLVQNWEPIATKLANAASSSFTQLESTLQSIIAELNIDTTQLANITVARDSRESGPRLLAALKAGISVFPAVKIIDFELLTTPQLHFLVYSLNTSSQPSQVRDSTYYDHFVSIWNQLTQLYEVTELPFHLTIDCANGIGADKVKQLISQAGHMLENSLTAVNGETKTFQLLNESCGADFVKTNQTFPANCNPKPSQLYCSFDGDADRVVFYYVDGKENKFHLLDGDKIATLLAKLIADLLRDCGLSDTLKLGVVQTAYANGSSTKYITDKLKIPVSCTKTGVKHLHHEAVSRYDIGIYFEANGHGTVIFSREFLETVDSRLQETSGNEQQYKSLLSLKLLSQLINQTVGDAISDMLAVIATLSIFNLKPEDWDGCYQDLPNRLTKVIVPDRSVFVSTNAERQLLSPEGLQAKIDLLVTQFPNSRSFVRASGTEDAVRVYAEAETTESAIELATKVGELVKLFG</sequence>
<dbReference type="GO" id="GO:0000287">
    <property type="term" value="F:magnesium ion binding"/>
    <property type="evidence" value="ECO:0007669"/>
    <property type="project" value="InterPro"/>
</dbReference>
<dbReference type="Proteomes" id="UP000000598">
    <property type="component" value="Chromosome D"/>
</dbReference>
<dbReference type="InterPro" id="IPR036900">
    <property type="entry name" value="A-D-PHexomutase_C_sf"/>
</dbReference>
<dbReference type="EC" id="5.4.2.3" evidence="4 11"/>
<reference evidence="19 20" key="1">
    <citation type="journal article" date="2004" name="Nature">
        <title>Genome evolution in yeasts.</title>
        <authorList>
            <consortium name="Genolevures"/>
            <person name="Dujon B."/>
            <person name="Sherman D."/>
            <person name="Fischer G."/>
            <person name="Durrens P."/>
            <person name="Casaregola S."/>
            <person name="Lafontaine I."/>
            <person name="de Montigny J."/>
            <person name="Marck C."/>
            <person name="Neuveglise C."/>
            <person name="Talla E."/>
            <person name="Goffard N."/>
            <person name="Frangeul L."/>
            <person name="Aigle M."/>
            <person name="Anthouard V."/>
            <person name="Babour A."/>
            <person name="Barbe V."/>
            <person name="Barnay S."/>
            <person name="Blanchin S."/>
            <person name="Beckerich J.M."/>
            <person name="Beyne E."/>
            <person name="Bleykasten C."/>
            <person name="Boisrame A."/>
            <person name="Boyer J."/>
            <person name="Cattolico L."/>
            <person name="Confanioleri F."/>
            <person name="de Daruvar A."/>
            <person name="Despons L."/>
            <person name="Fabre E."/>
            <person name="Fairhead C."/>
            <person name="Ferry-Dumazet H."/>
            <person name="Groppi A."/>
            <person name="Hantraye F."/>
            <person name="Hennequin C."/>
            <person name="Jauniaux N."/>
            <person name="Joyet P."/>
            <person name="Kachouri R."/>
            <person name="Kerrest A."/>
            <person name="Koszul R."/>
            <person name="Lemaire M."/>
            <person name="Lesur I."/>
            <person name="Ma L."/>
            <person name="Muller H."/>
            <person name="Nicaud J.M."/>
            <person name="Nikolski M."/>
            <person name="Oztas S."/>
            <person name="Ozier-Kalogeropoulos O."/>
            <person name="Pellenz S."/>
            <person name="Potier S."/>
            <person name="Richard G.F."/>
            <person name="Straub M.L."/>
            <person name="Suleau A."/>
            <person name="Swennene D."/>
            <person name="Tekaia F."/>
            <person name="Wesolowski-Louvel M."/>
            <person name="Westhof E."/>
            <person name="Wirth B."/>
            <person name="Zeniou-Meyer M."/>
            <person name="Zivanovic I."/>
            <person name="Bolotin-Fukuhara M."/>
            <person name="Thierry A."/>
            <person name="Bouchier C."/>
            <person name="Caudron B."/>
            <person name="Scarpelli C."/>
            <person name="Gaillardin C."/>
            <person name="Weissenbach J."/>
            <person name="Wincker P."/>
            <person name="Souciet J.L."/>
        </authorList>
    </citation>
    <scope>NUCLEOTIDE SEQUENCE [LARGE SCALE GENOMIC DNA]</scope>
    <source>
        <strain evidence="20">ATCC 8585 / CBS 2359 / DSM 70799 / NBRC 1267 / NRRL Y-1140 / WM37</strain>
    </source>
</reference>
<feature type="binding site" evidence="14">
    <location>
        <position position="280"/>
    </location>
    <ligand>
        <name>Mg(2+)</name>
        <dbReference type="ChEBI" id="CHEBI:18420"/>
    </ligand>
</feature>
<dbReference type="PaxDb" id="284590-Q6CSH9"/>
<comment type="cofactor">
    <cofactor evidence="11 14">
        <name>Mg(2+)</name>
        <dbReference type="ChEBI" id="CHEBI:18420"/>
    </cofactor>
    <text evidence="11 14">Binds 1 Mg(2+) ion per subunit.</text>
</comment>
<feature type="binding site" evidence="13">
    <location>
        <begin position="506"/>
        <end position="510"/>
    </location>
    <ligand>
        <name>substrate</name>
    </ligand>
</feature>
<evidence type="ECO:0000256" key="4">
    <source>
        <dbReference type="ARBA" id="ARBA00012731"/>
    </source>
</evidence>
<dbReference type="InterPro" id="IPR005843">
    <property type="entry name" value="A-D-PHexomutase_C"/>
</dbReference>
<dbReference type="GO" id="GO:0006048">
    <property type="term" value="P:UDP-N-acetylglucosamine biosynthetic process"/>
    <property type="evidence" value="ECO:0007669"/>
    <property type="project" value="UniProtKB-UniRule"/>
</dbReference>
<dbReference type="Gene3D" id="3.30.310.50">
    <property type="entry name" value="Alpha-D-phosphohexomutase, C-terminal domain"/>
    <property type="match status" value="1"/>
</dbReference>
<evidence type="ECO:0000256" key="11">
    <source>
        <dbReference type="PIRNR" id="PIRNR016408"/>
    </source>
</evidence>
<keyword evidence="5" id="KW-0597">Phosphoprotein</keyword>
<keyword evidence="7 11" id="KW-0460">Magnesium</keyword>
<dbReference type="InterPro" id="IPR049022">
    <property type="entry name" value="AMG1_III"/>
</dbReference>
<dbReference type="UniPathway" id="UPA00113">
    <property type="reaction ID" value="UER00530"/>
</dbReference>
<comment type="catalytic activity">
    <reaction evidence="1 11">
        <text>N-acetyl-alpha-D-glucosamine 1-phosphate = N-acetyl-D-glucosamine 6-phosphate</text>
        <dbReference type="Rhea" id="RHEA:23804"/>
        <dbReference type="ChEBI" id="CHEBI:57513"/>
        <dbReference type="ChEBI" id="CHEBI:57776"/>
        <dbReference type="EC" id="5.4.2.3"/>
    </reaction>
</comment>
<dbReference type="FunCoup" id="Q6CSH9">
    <property type="interactions" value="645"/>
</dbReference>
<feature type="domain" description="Alpha-D-phosphohexomutase C-terminal" evidence="15">
    <location>
        <begin position="483"/>
        <end position="532"/>
    </location>
</feature>
<accession>Q6CSH9</accession>
<organism evidence="19 20">
    <name type="scientific">Kluyveromyces lactis (strain ATCC 8585 / CBS 2359 / DSM 70799 / NBRC 1267 / NRRL Y-1140 / WM37)</name>
    <name type="common">Yeast</name>
    <name type="synonym">Candida sphaerica</name>
    <dbReference type="NCBI Taxonomy" id="284590"/>
    <lineage>
        <taxon>Eukaryota</taxon>
        <taxon>Fungi</taxon>
        <taxon>Dikarya</taxon>
        <taxon>Ascomycota</taxon>
        <taxon>Saccharomycotina</taxon>
        <taxon>Saccharomycetes</taxon>
        <taxon>Saccharomycetales</taxon>
        <taxon>Saccharomycetaceae</taxon>
        <taxon>Kluyveromyces</taxon>
    </lineage>
</organism>
<evidence type="ECO:0000256" key="5">
    <source>
        <dbReference type="ARBA" id="ARBA00022553"/>
    </source>
</evidence>
<feature type="active site" description="Phosphoserine intermediate" evidence="12">
    <location>
        <position position="61"/>
    </location>
</feature>
<evidence type="ECO:0000256" key="10">
    <source>
        <dbReference type="ARBA" id="ARBA00032065"/>
    </source>
</evidence>
<dbReference type="STRING" id="284590.Q6CSH9"/>
<keyword evidence="6 11" id="KW-0479">Metal-binding</keyword>
<dbReference type="Pfam" id="PF21404">
    <property type="entry name" value="AMG1_III"/>
    <property type="match status" value="1"/>
</dbReference>
<protein>
    <recommendedName>
        <fullName evidence="4 11">Phosphoacetylglucosamine mutase</fullName>
        <shortName evidence="11">PAGM</shortName>
        <ecNumber evidence="4 11">5.4.2.3</ecNumber>
    </recommendedName>
    <alternativeName>
        <fullName evidence="10 11">Acetylglucosamine phosphomutase</fullName>
    </alternativeName>
    <alternativeName>
        <fullName evidence="9 11">N-acetylglucosamine-phosphate mutase</fullName>
    </alternativeName>
</protein>
<evidence type="ECO:0000259" key="15">
    <source>
        <dbReference type="Pfam" id="PF00408"/>
    </source>
</evidence>
<keyword evidence="8 11" id="KW-0413">Isomerase</keyword>
<comment type="pathway">
    <text evidence="2 11">Nucleotide-sugar biosynthesis; UDP-N-acetyl-alpha-D-glucosamine biosynthesis; N-acetyl-alpha-D-glucosamine 1-phosphate from alpha-D-glucosamine 6-phosphate (route I): step 2/2.</text>
</comment>
<dbReference type="Gene3D" id="3.40.120.10">
    <property type="entry name" value="Alpha-D-Glucose-1,6-Bisphosphate, subunit A, domain 3"/>
    <property type="match status" value="2"/>
</dbReference>
<evidence type="ECO:0000256" key="7">
    <source>
        <dbReference type="ARBA" id="ARBA00022842"/>
    </source>
</evidence>
<dbReference type="EMBL" id="CR382124">
    <property type="protein sequence ID" value="CAH00206.1"/>
    <property type="molecule type" value="Genomic_DNA"/>
</dbReference>
<name>Q6CSH9_KLULA</name>
<dbReference type="HOGENOM" id="CLU_022890_1_0_1"/>
<feature type="domain" description="Phosphoacetylglucosamine mutase AMG1" evidence="18">
    <location>
        <begin position="181"/>
        <end position="287"/>
    </location>
</feature>
<evidence type="ECO:0000313" key="20">
    <source>
        <dbReference type="Proteomes" id="UP000000598"/>
    </source>
</evidence>
<feature type="binding site" evidence="13">
    <location>
        <position position="515"/>
    </location>
    <ligand>
        <name>substrate</name>
    </ligand>
</feature>
<evidence type="ECO:0000256" key="14">
    <source>
        <dbReference type="PIRSR" id="PIRSR016408-3"/>
    </source>
</evidence>
<evidence type="ECO:0000256" key="6">
    <source>
        <dbReference type="ARBA" id="ARBA00022723"/>
    </source>
</evidence>
<dbReference type="InterPro" id="IPR016657">
    <property type="entry name" value="PAGM"/>
</dbReference>
<dbReference type="CDD" id="cd03086">
    <property type="entry name" value="PGM3"/>
    <property type="match status" value="1"/>
</dbReference>
<comment type="function">
    <text evidence="11">Catalyzes the conversion of GlcNAc-6-P into GlcNAc-1-P during the synthesis of uridine diphosphate/UDP-GlcNAc, which is a biosynthetic precursor of chitin and also supplies the amino sugars for N-linked oligosaccharides of glycoproteins.</text>
</comment>
<evidence type="ECO:0000259" key="17">
    <source>
        <dbReference type="Pfam" id="PF21404"/>
    </source>
</evidence>
<dbReference type="InterPro" id="IPR016066">
    <property type="entry name" value="A-D-PHexomutase_CS"/>
</dbReference>
<dbReference type="FunFam" id="3.30.310.50:FF:000003">
    <property type="entry name" value="Phosphoacetylglucosamine mutase"/>
    <property type="match status" value="1"/>
</dbReference>
<dbReference type="InterPro" id="IPR016055">
    <property type="entry name" value="A-D-PHexomutase_a/b/a-I/II/III"/>
</dbReference>
<feature type="binding site" evidence="14">
    <location>
        <position position="282"/>
    </location>
    <ligand>
        <name>Mg(2+)</name>
        <dbReference type="ChEBI" id="CHEBI:18420"/>
    </ligand>
</feature>
<dbReference type="GO" id="GO:0005975">
    <property type="term" value="P:carbohydrate metabolic process"/>
    <property type="evidence" value="ECO:0007669"/>
    <property type="project" value="InterPro"/>
</dbReference>
<dbReference type="GO" id="GO:0004610">
    <property type="term" value="F:phosphoacetylglucosamine mutase activity"/>
    <property type="evidence" value="ECO:0007669"/>
    <property type="project" value="UniProtKB-UniRule"/>
</dbReference>
<comment type="similarity">
    <text evidence="3 11">Belongs to the phosphohexose mutase family.</text>
</comment>
<feature type="domain" description="Phosphoacetylglucosamine mutase AMG1" evidence="17">
    <location>
        <begin position="302"/>
        <end position="442"/>
    </location>
</feature>
<dbReference type="SUPFAM" id="SSF55957">
    <property type="entry name" value="Phosphoglucomutase, C-terminal domain"/>
    <property type="match status" value="1"/>
</dbReference>
<dbReference type="PROSITE" id="PS00710">
    <property type="entry name" value="PGM_PMM"/>
    <property type="match status" value="1"/>
</dbReference>
<feature type="binding site" evidence="13">
    <location>
        <begin position="378"/>
        <end position="380"/>
    </location>
    <ligand>
        <name>substrate</name>
    </ligand>
</feature>
<evidence type="ECO:0000256" key="3">
    <source>
        <dbReference type="ARBA" id="ARBA00010231"/>
    </source>
</evidence>
<evidence type="ECO:0000313" key="19">
    <source>
        <dbReference type="EMBL" id="CAH00206.1"/>
    </source>
</evidence>
<proteinExistence type="inferred from homology"/>
<feature type="binding site" evidence="14">
    <location>
        <position position="284"/>
    </location>
    <ligand>
        <name>Mg(2+)</name>
        <dbReference type="ChEBI" id="CHEBI:18420"/>
    </ligand>
</feature>
<dbReference type="InParanoid" id="Q6CSH9"/>
<dbReference type="Pfam" id="PF02878">
    <property type="entry name" value="PGM_PMM_I"/>
    <property type="match status" value="1"/>
</dbReference>
<dbReference type="InterPro" id="IPR049023">
    <property type="entry name" value="AMG1_II"/>
</dbReference>
<dbReference type="OMA" id="WEAYATK"/>
<evidence type="ECO:0000259" key="18">
    <source>
        <dbReference type="Pfam" id="PF21405"/>
    </source>
</evidence>
<dbReference type="Pfam" id="PF00408">
    <property type="entry name" value="PGM_PMM_IV"/>
    <property type="match status" value="1"/>
</dbReference>
<dbReference type="eggNOG" id="KOG2537">
    <property type="taxonomic scope" value="Eukaryota"/>
</dbReference>
<evidence type="ECO:0000256" key="12">
    <source>
        <dbReference type="PIRSR" id="PIRSR016408-1"/>
    </source>
</evidence>
<dbReference type="KEGG" id="kla:KLLA0_D00858g"/>
<evidence type="ECO:0000256" key="8">
    <source>
        <dbReference type="ARBA" id="ARBA00023235"/>
    </source>
</evidence>
<evidence type="ECO:0000259" key="16">
    <source>
        <dbReference type="Pfam" id="PF02878"/>
    </source>
</evidence>
<dbReference type="FunFam" id="3.40.120.10:FF:000013">
    <property type="entry name" value="Phosphoacetylglucosamine mutase"/>
    <property type="match status" value="1"/>
</dbReference>
<dbReference type="PANTHER" id="PTHR45955:SF1">
    <property type="entry name" value="PHOSPHOACETYLGLUCOSAMINE MUTASE"/>
    <property type="match status" value="1"/>
</dbReference>
<evidence type="ECO:0000256" key="9">
    <source>
        <dbReference type="ARBA" id="ARBA00031926"/>
    </source>
</evidence>
<dbReference type="PIRSF" id="PIRSF016408">
    <property type="entry name" value="PAGM"/>
    <property type="match status" value="1"/>
</dbReference>
<feature type="binding site" description="via phosphate group" evidence="14">
    <location>
        <position position="61"/>
    </location>
    <ligand>
        <name>Mg(2+)</name>
        <dbReference type="ChEBI" id="CHEBI:18420"/>
    </ligand>
</feature>
<dbReference type="InterPro" id="IPR005844">
    <property type="entry name" value="A-D-PHexomutase_a/b/a-I"/>
</dbReference>
<dbReference type="AlphaFoldDB" id="Q6CSH9"/>
<feature type="domain" description="Alpha-D-phosphohexomutase alpha/beta/alpha" evidence="16">
    <location>
        <begin position="53"/>
        <end position="83"/>
    </location>
</feature>
<dbReference type="Pfam" id="PF21405">
    <property type="entry name" value="AMG1_II"/>
    <property type="match status" value="1"/>
</dbReference>
<evidence type="ECO:0000256" key="1">
    <source>
        <dbReference type="ARBA" id="ARBA00000558"/>
    </source>
</evidence>
<dbReference type="SUPFAM" id="SSF53738">
    <property type="entry name" value="Phosphoglucomutase, first 3 domains"/>
    <property type="match status" value="3"/>
</dbReference>
<dbReference type="PANTHER" id="PTHR45955">
    <property type="entry name" value="PHOSPHOACETYLGLUCOSAMINE MUTASE"/>
    <property type="match status" value="1"/>
</dbReference>
<evidence type="ECO:0000256" key="13">
    <source>
        <dbReference type="PIRSR" id="PIRSR016408-2"/>
    </source>
</evidence>
<keyword evidence="20" id="KW-1185">Reference proteome</keyword>